<gene>
    <name evidence="2" type="ordered locus">CLOST_1639</name>
</gene>
<dbReference type="eggNOG" id="COG0202">
    <property type="taxonomic scope" value="Bacteria"/>
</dbReference>
<dbReference type="HOGENOM" id="CLU_014691_0_0_9"/>
<keyword evidence="3" id="KW-1185">Reference proteome</keyword>
<dbReference type="EMBL" id="FP565809">
    <property type="protein sequence ID" value="CBH21759.1"/>
    <property type="molecule type" value="Genomic_DNA"/>
</dbReference>
<dbReference type="Pfam" id="PF03118">
    <property type="entry name" value="RNA_pol_A_CTD"/>
    <property type="match status" value="2"/>
</dbReference>
<dbReference type="Pfam" id="PF04545">
    <property type="entry name" value="Sigma70_r4"/>
    <property type="match status" value="1"/>
</dbReference>
<evidence type="ECO:0000313" key="3">
    <source>
        <dbReference type="Proteomes" id="UP000007041"/>
    </source>
</evidence>
<dbReference type="STRING" id="1511.CLOST_1639"/>
<evidence type="ECO:0000313" key="2">
    <source>
        <dbReference type="EMBL" id="CBH21759.1"/>
    </source>
</evidence>
<dbReference type="SUPFAM" id="SSF88659">
    <property type="entry name" value="Sigma3 and sigma4 domains of RNA polymerase sigma factors"/>
    <property type="match status" value="1"/>
</dbReference>
<name>E3PSA5_ACESD</name>
<dbReference type="InterPro" id="IPR036388">
    <property type="entry name" value="WH-like_DNA-bd_sf"/>
</dbReference>
<dbReference type="InterPro" id="IPR011260">
    <property type="entry name" value="RNAP_asu_C"/>
</dbReference>
<dbReference type="GO" id="GO:0006352">
    <property type="term" value="P:DNA-templated transcription initiation"/>
    <property type="evidence" value="ECO:0007669"/>
    <property type="project" value="InterPro"/>
</dbReference>
<dbReference type="Gene3D" id="1.10.150.20">
    <property type="entry name" value="5' to 3' exonuclease, C-terminal subdomain"/>
    <property type="match status" value="2"/>
</dbReference>
<accession>E3PSA5</accession>
<organism evidence="2 3">
    <name type="scientific">Acetoanaerobium sticklandii (strain ATCC 12662 / DSM 519 / JCM 1433 / CCUG 9281 / NCIMB 10654 / HF)</name>
    <name type="common">Clostridium sticklandii</name>
    <dbReference type="NCBI Taxonomy" id="499177"/>
    <lineage>
        <taxon>Bacteria</taxon>
        <taxon>Bacillati</taxon>
        <taxon>Bacillota</taxon>
        <taxon>Clostridia</taxon>
        <taxon>Peptostreptococcales</taxon>
        <taxon>Filifactoraceae</taxon>
        <taxon>Acetoanaerobium</taxon>
    </lineage>
</organism>
<sequence length="911" mass="106638">MNTHHHLDSISVLKFSARSYNALMRVGICSIGDLLSCTKDDISGIRQLGAKSIEEITGVIDELSAYKTGIYCEIKDTQVVPKKNFIGNDGQKYLDVEIEKLCLSVRAYNCLKSDGIEYYSQLVDKLVEELITIPNMGQKSLVEIEEKRASFQPELFSEDNCEVDSEQEEAKYRLFTSITDLVSIKPKDFFESFDAIYSAFMQEKEADDIEDILLDKSFIKLLYNDTYVNAFMGQYILGLIKEHTYGCDEECLLSNMPEYIKSLDNLYDSLNDLLDSKKIDLVFDDKFIAIYDEFHEGAKEHLNEREYNVLLQRIQGKTLEDVGLEMNVTRERIRQIEAKAIKKLNVINAIFDEDKYSDIYKRYDISKEDFIIAFNNSNAYYYLALRYNGIDDKSKASKIPIEEILHDKTIPAPYKKSCEKAIYKNYVKIANEYVPCTRSSIANHVLKTRALNDLTFEEFSCIYFDILQDINKNDDPRFSVMDRGYENRLAASNMVLWKYGKKFRYYNIKSYDFVELFEMLSLKQYQDIEFSTLKFFRLYPELMKVYDIRDEYELHNLLKKICTIDEYPNITFKRMPNIEFGTANRDNQVLELLISLAPITNSDFATEYEKEYGVSANTVLANYMTNFDLYFYNGFYKIDFPALPNIIADKLNIKLNDDFYLLSEIRDIYEKEFPHSEKNLLNPFSLKSIGFKVYSSYAVADKYSSATEYFNTLLTREDVTNVEVIPSKVKEIIAYTAQLYKLKADYEIIEFSPNKYIHFRKLNEFGITKEALQQYCEDVINFVGEGKYFTLFSLRNEGFSHELDDLGFEDWFYTSLLVENKENFSYQRIGGNKVMIAGNFEIRFEEFLESIVYNQETLSIEVKDLEDILKQQYNININTWKLIQTVKDSSMYYDPISEKIFADYDTYYEVV</sequence>
<dbReference type="BioCyc" id="CSTI499177:GJE9-1693-MONOMER"/>
<dbReference type="Gene3D" id="1.10.10.10">
    <property type="entry name" value="Winged helix-like DNA-binding domain superfamily/Winged helix DNA-binding domain"/>
    <property type="match status" value="1"/>
</dbReference>
<reference evidence="3" key="1">
    <citation type="journal article" date="2010" name="BMC Genomics">
        <title>Clostridium sticklandii, a specialist in amino acid degradation:revisiting its metabolism through its genome sequence.</title>
        <authorList>
            <person name="Fonknechten N."/>
            <person name="Chaussonnerie S."/>
            <person name="Tricot S."/>
            <person name="Lajus A."/>
            <person name="Andreesen J.R."/>
            <person name="Perchat N."/>
            <person name="Pelletier E."/>
            <person name="Gouyvenoux M."/>
            <person name="Barbe V."/>
            <person name="Salanoubat M."/>
            <person name="Le Paslier D."/>
            <person name="Weissenbach J."/>
            <person name="Cohen G.N."/>
            <person name="Kreimeyer A."/>
        </authorList>
    </citation>
    <scope>NUCLEOTIDE SEQUENCE [LARGE SCALE GENOMIC DNA]</scope>
    <source>
        <strain evidence="3">ATCC 12662 / DSM 519 / JCM 1433 / CCUG 9281 / NCIMB 10654 / HF</strain>
    </source>
</reference>
<dbReference type="eggNOG" id="COG0568">
    <property type="taxonomic scope" value="Bacteria"/>
</dbReference>
<protein>
    <submittedName>
        <fullName evidence="2">RNA polymerase, alpha subunit domain protein</fullName>
    </submittedName>
</protein>
<dbReference type="GO" id="GO:0003677">
    <property type="term" value="F:DNA binding"/>
    <property type="evidence" value="ECO:0007669"/>
    <property type="project" value="InterPro"/>
</dbReference>
<feature type="domain" description="RNA polymerase sigma-70" evidence="1">
    <location>
        <begin position="318"/>
        <end position="344"/>
    </location>
</feature>
<dbReference type="AlphaFoldDB" id="E3PSA5"/>
<evidence type="ECO:0000259" key="1">
    <source>
        <dbReference type="PROSITE" id="PS00716"/>
    </source>
</evidence>
<dbReference type="CDD" id="cd06171">
    <property type="entry name" value="Sigma70_r4"/>
    <property type="match status" value="1"/>
</dbReference>
<dbReference type="SUPFAM" id="SSF47789">
    <property type="entry name" value="C-terminal domain of RNA polymerase alpha subunit"/>
    <property type="match status" value="2"/>
</dbReference>
<dbReference type="InterPro" id="IPR013324">
    <property type="entry name" value="RNA_pol_sigma_r3/r4-like"/>
</dbReference>
<dbReference type="InterPro" id="IPR007630">
    <property type="entry name" value="RNA_pol_sigma70_r4"/>
</dbReference>
<dbReference type="PROSITE" id="PS00716">
    <property type="entry name" value="SIGMA70_2"/>
    <property type="match status" value="1"/>
</dbReference>
<dbReference type="GO" id="GO:0003700">
    <property type="term" value="F:DNA-binding transcription factor activity"/>
    <property type="evidence" value="ECO:0007669"/>
    <property type="project" value="InterPro"/>
</dbReference>
<dbReference type="KEGG" id="cst:CLOST_1639"/>
<dbReference type="Proteomes" id="UP000007041">
    <property type="component" value="Chromosome"/>
</dbReference>
<proteinExistence type="predicted"/>
<dbReference type="InterPro" id="IPR000943">
    <property type="entry name" value="RNA_pol_sigma70"/>
</dbReference>
<dbReference type="GO" id="GO:0003899">
    <property type="term" value="F:DNA-directed RNA polymerase activity"/>
    <property type="evidence" value="ECO:0007669"/>
    <property type="project" value="InterPro"/>
</dbReference>